<gene>
    <name evidence="1" type="ORF">EAX61_02160</name>
</gene>
<dbReference type="EMBL" id="REFV01000002">
    <property type="protein sequence ID" value="RMB63219.1"/>
    <property type="molecule type" value="Genomic_DNA"/>
</dbReference>
<dbReference type="OrthoDB" id="1431494at2"/>
<keyword evidence="2" id="KW-1185">Reference proteome</keyword>
<accession>A0A3M0GPW9</accession>
<reference evidence="1 2" key="1">
    <citation type="submission" date="2018-10" db="EMBL/GenBank/DDBJ databases">
        <title>Dokdonia luteus sp. nov., isolated from sea water.</title>
        <authorList>
            <person name="Zhou L.Y."/>
            <person name="Du Z.J."/>
        </authorList>
    </citation>
    <scope>NUCLEOTIDE SEQUENCE [LARGE SCALE GENOMIC DNA]</scope>
    <source>
        <strain evidence="1 2">SH27</strain>
    </source>
</reference>
<name>A0A3M0GPW9_9FLAO</name>
<evidence type="ECO:0008006" key="3">
    <source>
        <dbReference type="Google" id="ProtNLM"/>
    </source>
</evidence>
<sequence length="159" mass="18291">MYLEKAKQYFQSAGILHSEEQFIDYPAVIAYEKEFRWSWMATQLNTFIVVSDFGDKEVGVQEIEYHLKNAFEYTKTHYKGWPRGLQSGIGVISIITSSNITPEAKAYCHGLKSGKKWAGFTVPVVVDTTTNEVFKFKSNPMWGRIYYPHFTKLIQNTVG</sequence>
<comment type="caution">
    <text evidence="1">The sequence shown here is derived from an EMBL/GenBank/DDBJ whole genome shotgun (WGS) entry which is preliminary data.</text>
</comment>
<evidence type="ECO:0000313" key="1">
    <source>
        <dbReference type="EMBL" id="RMB63219.1"/>
    </source>
</evidence>
<organism evidence="1 2">
    <name type="scientific">Dokdonia sinensis</name>
    <dbReference type="NCBI Taxonomy" id="2479847"/>
    <lineage>
        <taxon>Bacteria</taxon>
        <taxon>Pseudomonadati</taxon>
        <taxon>Bacteroidota</taxon>
        <taxon>Flavobacteriia</taxon>
        <taxon>Flavobacteriales</taxon>
        <taxon>Flavobacteriaceae</taxon>
        <taxon>Dokdonia</taxon>
    </lineage>
</organism>
<dbReference type="RefSeq" id="WP_121916021.1">
    <property type="nucleotide sequence ID" value="NZ_REFV01000002.1"/>
</dbReference>
<dbReference type="AlphaFoldDB" id="A0A3M0GPW9"/>
<dbReference type="Proteomes" id="UP000281985">
    <property type="component" value="Unassembled WGS sequence"/>
</dbReference>
<proteinExistence type="predicted"/>
<evidence type="ECO:0000313" key="2">
    <source>
        <dbReference type="Proteomes" id="UP000281985"/>
    </source>
</evidence>
<protein>
    <recommendedName>
        <fullName evidence="3">Levansucrase</fullName>
    </recommendedName>
</protein>